<evidence type="ECO:0000313" key="2">
    <source>
        <dbReference type="EMBL" id="CAK9229006.1"/>
    </source>
</evidence>
<sequence length="82" mass="8670">MDNGVPIDWVGGSAQESVNLEESEEHDAPPCPNRRVPPFASNSSQGRADIVSVSAPYDTGPDSPEVECGADRAADQRICCVL</sequence>
<dbReference type="EMBL" id="OZ019898">
    <property type="protein sequence ID" value="CAK9229006.1"/>
    <property type="molecule type" value="Genomic_DNA"/>
</dbReference>
<feature type="region of interest" description="Disordered" evidence="1">
    <location>
        <begin position="1"/>
        <end position="46"/>
    </location>
</feature>
<proteinExistence type="predicted"/>
<gene>
    <name evidence="2" type="ORF">CSSPTR1EN2_LOCUS19517</name>
</gene>
<accession>A0ABP0UWP9</accession>
<dbReference type="Proteomes" id="UP001497512">
    <property type="component" value="Chromosome 6"/>
</dbReference>
<evidence type="ECO:0000313" key="3">
    <source>
        <dbReference type="Proteomes" id="UP001497512"/>
    </source>
</evidence>
<name>A0ABP0UWP9_9BRYO</name>
<reference evidence="2" key="1">
    <citation type="submission" date="2024-02" db="EMBL/GenBank/DDBJ databases">
        <authorList>
            <consortium name="ELIXIR-Norway"/>
            <consortium name="Elixir Norway"/>
        </authorList>
    </citation>
    <scope>NUCLEOTIDE SEQUENCE</scope>
</reference>
<keyword evidence="3" id="KW-1185">Reference proteome</keyword>
<evidence type="ECO:0000256" key="1">
    <source>
        <dbReference type="SAM" id="MobiDB-lite"/>
    </source>
</evidence>
<protein>
    <submittedName>
        <fullName evidence="2">Uncharacterized protein</fullName>
    </submittedName>
</protein>
<organism evidence="2 3">
    <name type="scientific">Sphagnum troendelagicum</name>
    <dbReference type="NCBI Taxonomy" id="128251"/>
    <lineage>
        <taxon>Eukaryota</taxon>
        <taxon>Viridiplantae</taxon>
        <taxon>Streptophyta</taxon>
        <taxon>Embryophyta</taxon>
        <taxon>Bryophyta</taxon>
        <taxon>Sphagnophytina</taxon>
        <taxon>Sphagnopsida</taxon>
        <taxon>Sphagnales</taxon>
        <taxon>Sphagnaceae</taxon>
        <taxon>Sphagnum</taxon>
    </lineage>
</organism>